<protein>
    <recommendedName>
        <fullName evidence="2">Ribonuclease H1 N-terminal domain-containing protein</fullName>
    </recommendedName>
</protein>
<evidence type="ECO:0000313" key="3">
    <source>
        <dbReference type="EMBL" id="KAK2645359.1"/>
    </source>
</evidence>
<dbReference type="EMBL" id="JANJYI010000006">
    <property type="protein sequence ID" value="KAK2645359.1"/>
    <property type="molecule type" value="Genomic_DNA"/>
</dbReference>
<dbReference type="SUPFAM" id="SSF55658">
    <property type="entry name" value="L9 N-domain-like"/>
    <property type="match status" value="1"/>
</dbReference>
<keyword evidence="1" id="KW-0812">Transmembrane</keyword>
<evidence type="ECO:0000256" key="1">
    <source>
        <dbReference type="SAM" id="Phobius"/>
    </source>
</evidence>
<comment type="caution">
    <text evidence="3">The sequence shown here is derived from an EMBL/GenBank/DDBJ whole genome shotgun (WGS) entry which is preliminary data.</text>
</comment>
<sequence length="103" mass="11502">MGKKSVYAVYRGRKTSVFNSWPKCHEQGEGFSGASFQNFSTVDETCEIVQSCTIMVENQSTNACDTSEDQVIHVQSPKETKTLTFFYVLLLVFHVGVIVGKIL</sequence>
<dbReference type="AlphaFoldDB" id="A0AAD9WVH2"/>
<reference evidence="3" key="1">
    <citation type="journal article" date="2023" name="Plant J.">
        <title>Genome sequences and population genomics provide insights into the demographic history, inbreeding, and mutation load of two 'living fossil' tree species of Dipteronia.</title>
        <authorList>
            <person name="Feng Y."/>
            <person name="Comes H.P."/>
            <person name="Chen J."/>
            <person name="Zhu S."/>
            <person name="Lu R."/>
            <person name="Zhang X."/>
            <person name="Li P."/>
            <person name="Qiu J."/>
            <person name="Olsen K.M."/>
            <person name="Qiu Y."/>
        </authorList>
    </citation>
    <scope>NUCLEOTIDE SEQUENCE</scope>
    <source>
        <strain evidence="3">KIB01</strain>
    </source>
</reference>
<accession>A0AAD9WVH2</accession>
<dbReference type="InterPro" id="IPR009027">
    <property type="entry name" value="Ribosomal_bL9/RNase_H1_N"/>
</dbReference>
<keyword evidence="1" id="KW-1133">Transmembrane helix</keyword>
<dbReference type="Gene3D" id="3.40.970.10">
    <property type="entry name" value="Ribonuclease H1, N-terminal domain"/>
    <property type="match status" value="1"/>
</dbReference>
<dbReference type="Pfam" id="PF01693">
    <property type="entry name" value="Cauli_VI"/>
    <property type="match status" value="1"/>
</dbReference>
<dbReference type="Proteomes" id="UP001280121">
    <property type="component" value="Unassembled WGS sequence"/>
</dbReference>
<evidence type="ECO:0000259" key="2">
    <source>
        <dbReference type="Pfam" id="PF01693"/>
    </source>
</evidence>
<gene>
    <name evidence="3" type="ORF">Ddye_020554</name>
</gene>
<evidence type="ECO:0000313" key="4">
    <source>
        <dbReference type="Proteomes" id="UP001280121"/>
    </source>
</evidence>
<feature type="domain" description="Ribonuclease H1 N-terminal" evidence="2">
    <location>
        <begin position="6"/>
        <end position="44"/>
    </location>
</feature>
<dbReference type="InterPro" id="IPR011320">
    <property type="entry name" value="RNase_H1_N"/>
</dbReference>
<organism evidence="3 4">
    <name type="scientific">Dipteronia dyeriana</name>
    <dbReference type="NCBI Taxonomy" id="168575"/>
    <lineage>
        <taxon>Eukaryota</taxon>
        <taxon>Viridiplantae</taxon>
        <taxon>Streptophyta</taxon>
        <taxon>Embryophyta</taxon>
        <taxon>Tracheophyta</taxon>
        <taxon>Spermatophyta</taxon>
        <taxon>Magnoliopsida</taxon>
        <taxon>eudicotyledons</taxon>
        <taxon>Gunneridae</taxon>
        <taxon>Pentapetalae</taxon>
        <taxon>rosids</taxon>
        <taxon>malvids</taxon>
        <taxon>Sapindales</taxon>
        <taxon>Sapindaceae</taxon>
        <taxon>Hippocastanoideae</taxon>
        <taxon>Acereae</taxon>
        <taxon>Dipteronia</taxon>
    </lineage>
</organism>
<proteinExistence type="predicted"/>
<name>A0AAD9WVH2_9ROSI</name>
<dbReference type="InterPro" id="IPR037056">
    <property type="entry name" value="RNase_H1_N_sf"/>
</dbReference>
<feature type="transmembrane region" description="Helical" evidence="1">
    <location>
        <begin position="83"/>
        <end position="102"/>
    </location>
</feature>
<keyword evidence="4" id="KW-1185">Reference proteome</keyword>
<keyword evidence="1" id="KW-0472">Membrane</keyword>